<keyword evidence="2" id="KW-0831">Ubiquinone biosynthesis</keyword>
<dbReference type="OrthoDB" id="275371at2759"/>
<dbReference type="PANTHER" id="PTHR11237:SF4">
    <property type="entry name" value="5-DEMETHOXYUBIQUINONE HYDROXYLASE, MITOCHONDRIAL"/>
    <property type="match status" value="1"/>
</dbReference>
<dbReference type="GO" id="GO:0005634">
    <property type="term" value="C:nucleus"/>
    <property type="evidence" value="ECO:0007669"/>
    <property type="project" value="TreeGrafter"/>
</dbReference>
<dbReference type="Proteomes" id="UP000215902">
    <property type="component" value="Unassembled WGS sequence"/>
</dbReference>
<evidence type="ECO:0000256" key="4">
    <source>
        <dbReference type="ARBA" id="ARBA00023002"/>
    </source>
</evidence>
<proteinExistence type="inferred from homology"/>
<dbReference type="GO" id="GO:0005743">
    <property type="term" value="C:mitochondrial inner membrane"/>
    <property type="evidence" value="ECO:0007669"/>
    <property type="project" value="TreeGrafter"/>
</dbReference>
<keyword evidence="10" id="KW-1185">Reference proteome</keyword>
<comment type="caution">
    <text evidence="9">The sequence shown here is derived from an EMBL/GenBank/DDBJ whole genome shotgun (WGS) entry which is preliminary data.</text>
</comment>
<dbReference type="CDD" id="cd01042">
    <property type="entry name" value="DMQH"/>
    <property type="match status" value="1"/>
</dbReference>
<evidence type="ECO:0000256" key="3">
    <source>
        <dbReference type="ARBA" id="ARBA00022723"/>
    </source>
</evidence>
<gene>
    <name evidence="9" type="ORF">BOX15_Mlig004773g5</name>
</gene>
<dbReference type="GO" id="GO:0010468">
    <property type="term" value="P:regulation of gene expression"/>
    <property type="evidence" value="ECO:0007669"/>
    <property type="project" value="TreeGrafter"/>
</dbReference>
<dbReference type="GO" id="GO:0008682">
    <property type="term" value="F:3-demethoxyubiquinol 3-hydroxylase activity"/>
    <property type="evidence" value="ECO:0007669"/>
    <property type="project" value="TreeGrafter"/>
</dbReference>
<accession>A0A267G335</accession>
<evidence type="ECO:0000256" key="1">
    <source>
        <dbReference type="ARBA" id="ARBA00004749"/>
    </source>
</evidence>
<dbReference type="GO" id="GO:0006744">
    <property type="term" value="P:ubiquinone biosynthetic process"/>
    <property type="evidence" value="ECO:0007669"/>
    <property type="project" value="UniProtKB-KW"/>
</dbReference>
<evidence type="ECO:0000256" key="7">
    <source>
        <dbReference type="ARBA" id="ARBA00023136"/>
    </source>
</evidence>
<keyword evidence="5" id="KW-0408">Iron</keyword>
<dbReference type="STRING" id="282301.A0A267G335"/>
<dbReference type="GO" id="GO:2000377">
    <property type="term" value="P:regulation of reactive oxygen species metabolic process"/>
    <property type="evidence" value="ECO:0007669"/>
    <property type="project" value="TreeGrafter"/>
</dbReference>
<dbReference type="PANTHER" id="PTHR11237">
    <property type="entry name" value="COENZYME Q10 BIOSYNTHESIS PROTEIN 7"/>
    <property type="match status" value="1"/>
</dbReference>
<evidence type="ECO:0000256" key="5">
    <source>
        <dbReference type="ARBA" id="ARBA00023004"/>
    </source>
</evidence>
<evidence type="ECO:0000256" key="6">
    <source>
        <dbReference type="ARBA" id="ARBA00023033"/>
    </source>
</evidence>
<dbReference type="InterPro" id="IPR009078">
    <property type="entry name" value="Ferritin-like_SF"/>
</dbReference>
<feature type="non-terminal residue" evidence="9">
    <location>
        <position position="1"/>
    </location>
</feature>
<name>A0A267G335_9PLAT</name>
<dbReference type="SUPFAM" id="SSF47240">
    <property type="entry name" value="Ferritin-like"/>
    <property type="match status" value="1"/>
</dbReference>
<comment type="pathway">
    <text evidence="1">Cofactor biosynthesis; ubiquinone biosynthesis.</text>
</comment>
<dbReference type="GO" id="GO:0008340">
    <property type="term" value="P:determination of adult lifespan"/>
    <property type="evidence" value="ECO:0007669"/>
    <property type="project" value="TreeGrafter"/>
</dbReference>
<dbReference type="EMBL" id="NIVC01000580">
    <property type="protein sequence ID" value="PAA80468.1"/>
    <property type="molecule type" value="Genomic_DNA"/>
</dbReference>
<keyword evidence="3" id="KW-0479">Metal-binding</keyword>
<dbReference type="AlphaFoldDB" id="A0A267G335"/>
<keyword evidence="6" id="KW-0503">Monooxygenase</keyword>
<feature type="region of interest" description="Disordered" evidence="8">
    <location>
        <begin position="24"/>
        <end position="44"/>
    </location>
</feature>
<evidence type="ECO:0000256" key="8">
    <source>
        <dbReference type="SAM" id="MobiDB-lite"/>
    </source>
</evidence>
<organism evidence="9 10">
    <name type="scientific">Macrostomum lignano</name>
    <dbReference type="NCBI Taxonomy" id="282301"/>
    <lineage>
        <taxon>Eukaryota</taxon>
        <taxon>Metazoa</taxon>
        <taxon>Spiralia</taxon>
        <taxon>Lophotrochozoa</taxon>
        <taxon>Platyhelminthes</taxon>
        <taxon>Rhabditophora</taxon>
        <taxon>Macrostomorpha</taxon>
        <taxon>Macrostomida</taxon>
        <taxon>Macrostomidae</taxon>
        <taxon>Macrostomum</taxon>
    </lineage>
</organism>
<keyword evidence="7" id="KW-0472">Membrane</keyword>
<evidence type="ECO:0008006" key="11">
    <source>
        <dbReference type="Google" id="ProtNLM"/>
    </source>
</evidence>
<dbReference type="GO" id="GO:0046872">
    <property type="term" value="F:metal ion binding"/>
    <property type="evidence" value="ECO:0007669"/>
    <property type="project" value="UniProtKB-KW"/>
</dbReference>
<dbReference type="InterPro" id="IPR011566">
    <property type="entry name" value="Ubq_synth_Coq7"/>
</dbReference>
<evidence type="ECO:0000313" key="9">
    <source>
        <dbReference type="EMBL" id="PAA80468.1"/>
    </source>
</evidence>
<dbReference type="HAMAP" id="MF_01658">
    <property type="entry name" value="COQ7"/>
    <property type="match status" value="1"/>
</dbReference>
<protein>
    <recommendedName>
        <fullName evidence="11">Ubiquinone biosynthesis monooxygenase COQ7</fullName>
    </recommendedName>
</protein>
<reference evidence="9 10" key="1">
    <citation type="submission" date="2017-06" db="EMBL/GenBank/DDBJ databases">
        <title>A platform for efficient transgenesis in Macrostomum lignano, a flatworm model organism for stem cell research.</title>
        <authorList>
            <person name="Berezikov E."/>
        </authorList>
    </citation>
    <scope>NUCLEOTIDE SEQUENCE [LARGE SCALE GENOMIC DNA]</scope>
    <source>
        <strain evidence="9">DV1</strain>
        <tissue evidence="9">Whole organism</tissue>
    </source>
</reference>
<keyword evidence="4" id="KW-0560">Oxidoreductase</keyword>
<dbReference type="Pfam" id="PF03232">
    <property type="entry name" value="COQ7"/>
    <property type="match status" value="1"/>
</dbReference>
<evidence type="ECO:0000313" key="10">
    <source>
        <dbReference type="Proteomes" id="UP000215902"/>
    </source>
</evidence>
<evidence type="ECO:0000256" key="2">
    <source>
        <dbReference type="ARBA" id="ARBA00022688"/>
    </source>
</evidence>
<feature type="compositionally biased region" description="Low complexity" evidence="8">
    <location>
        <begin position="28"/>
        <end position="39"/>
    </location>
</feature>
<sequence length="247" mass="27105">IVRLSRRSVNAGQSVSRVAIRLLSSGSQQQQQQQEQQQQSRPPLHRDPELAQLLGRIASLDLAKLTPETRALLDRIVRVDHAGEFGADRIYAGQLAVLGGTPTGPLIRHMHEQEQDHLAAFEALIPALRARPTVLMPFWRVAGFALGAGTALIGKEAAMACTVAVEAEIQEHYNAQLRSLLADNPELHADLMRVIARFRDEEAEHHDTGLREDAESAPLIRLCPPPFELAVGLPSSCRSGSELIHNK</sequence>